<comment type="catalytic activity">
    <reaction evidence="1 9">
        <text>a 4-O-methyl-thymidine in DNA + L-cysteinyl-[protein] = a thymidine in DNA + S-methyl-L-cysteinyl-[protein]</text>
        <dbReference type="Rhea" id="RHEA:53428"/>
        <dbReference type="Rhea" id="RHEA-COMP:10131"/>
        <dbReference type="Rhea" id="RHEA-COMP:10132"/>
        <dbReference type="Rhea" id="RHEA-COMP:13555"/>
        <dbReference type="Rhea" id="RHEA-COMP:13556"/>
        <dbReference type="ChEBI" id="CHEBI:29950"/>
        <dbReference type="ChEBI" id="CHEBI:82612"/>
        <dbReference type="ChEBI" id="CHEBI:137386"/>
        <dbReference type="ChEBI" id="CHEBI:137387"/>
        <dbReference type="EC" id="2.1.1.63"/>
    </reaction>
</comment>
<accession>A0A4V3V0R7</accession>
<dbReference type="PANTHER" id="PTHR10815:SF13">
    <property type="entry name" value="METHYLATED-DNA--PROTEIN-CYSTEINE METHYLTRANSFERASE"/>
    <property type="match status" value="1"/>
</dbReference>
<dbReference type="GO" id="GO:0005737">
    <property type="term" value="C:cytoplasm"/>
    <property type="evidence" value="ECO:0007669"/>
    <property type="project" value="UniProtKB-SubCell"/>
</dbReference>
<comment type="similarity">
    <text evidence="2 9">Belongs to the MGMT family.</text>
</comment>
<evidence type="ECO:0000256" key="2">
    <source>
        <dbReference type="ARBA" id="ARBA00008711"/>
    </source>
</evidence>
<dbReference type="Gene3D" id="3.30.160.70">
    <property type="entry name" value="Methylated DNA-protein cysteine methyltransferase domain"/>
    <property type="match status" value="1"/>
</dbReference>
<dbReference type="HAMAP" id="MF_00772">
    <property type="entry name" value="OGT"/>
    <property type="match status" value="1"/>
</dbReference>
<dbReference type="EMBL" id="SSND01000001">
    <property type="protein sequence ID" value="THD85042.1"/>
    <property type="molecule type" value="Genomic_DNA"/>
</dbReference>
<comment type="miscellaneous">
    <text evidence="9">This enzyme catalyzes only one turnover and therefore is not strictly catalytic. According to one definition, an enzyme is a biocatalyst that acts repeatedly and over many reaction cycles.</text>
</comment>
<dbReference type="InterPro" id="IPR014048">
    <property type="entry name" value="MethylDNA_cys_MeTrfase_DNA-bd"/>
</dbReference>
<name>A0A4V3V0R7_9RHOB</name>
<evidence type="ECO:0000256" key="4">
    <source>
        <dbReference type="ARBA" id="ARBA00022603"/>
    </source>
</evidence>
<keyword evidence="6 9" id="KW-0227">DNA damage</keyword>
<gene>
    <name evidence="11" type="ORF">E7811_04785</name>
</gene>
<keyword evidence="7 9" id="KW-0234">DNA repair</keyword>
<dbReference type="NCBIfam" id="TIGR00589">
    <property type="entry name" value="ogt"/>
    <property type="match status" value="1"/>
</dbReference>
<dbReference type="CDD" id="cd06445">
    <property type="entry name" value="ATase"/>
    <property type="match status" value="1"/>
</dbReference>
<comment type="function">
    <text evidence="9">Involved in the cellular defense against the biological effects of O6-methylguanine (O6-MeG) and O4-methylthymine (O4-MeT) in DNA. Repairs the methylated nucleobase in DNA by stoichiometrically transferring the methyl group to a cysteine residue in the enzyme. This is a suicide reaction: the enzyme is irreversibly inactivated.</text>
</comment>
<comment type="caution">
    <text evidence="11">The sequence shown here is derived from an EMBL/GenBank/DDBJ whole genome shotgun (WGS) entry which is preliminary data.</text>
</comment>
<organism evidence="11 12">
    <name type="scientific">Aliigemmobacter aestuarii</name>
    <dbReference type="NCBI Taxonomy" id="1445661"/>
    <lineage>
        <taxon>Bacteria</taxon>
        <taxon>Pseudomonadati</taxon>
        <taxon>Pseudomonadota</taxon>
        <taxon>Alphaproteobacteria</taxon>
        <taxon>Rhodobacterales</taxon>
        <taxon>Paracoccaceae</taxon>
        <taxon>Aliigemmobacter</taxon>
    </lineage>
</organism>
<dbReference type="SUPFAM" id="SSF53155">
    <property type="entry name" value="Methylated DNA-protein cysteine methyltransferase domain"/>
    <property type="match status" value="1"/>
</dbReference>
<evidence type="ECO:0000256" key="9">
    <source>
        <dbReference type="HAMAP-Rule" id="MF_00772"/>
    </source>
</evidence>
<dbReference type="AlphaFoldDB" id="A0A4V3V0R7"/>
<comment type="catalytic activity">
    <reaction evidence="8 9">
        <text>a 6-O-methyl-2'-deoxyguanosine in DNA + L-cysteinyl-[protein] = S-methyl-L-cysteinyl-[protein] + a 2'-deoxyguanosine in DNA</text>
        <dbReference type="Rhea" id="RHEA:24000"/>
        <dbReference type="Rhea" id="RHEA-COMP:10131"/>
        <dbReference type="Rhea" id="RHEA-COMP:10132"/>
        <dbReference type="Rhea" id="RHEA-COMP:11367"/>
        <dbReference type="Rhea" id="RHEA-COMP:11368"/>
        <dbReference type="ChEBI" id="CHEBI:29950"/>
        <dbReference type="ChEBI" id="CHEBI:82612"/>
        <dbReference type="ChEBI" id="CHEBI:85445"/>
        <dbReference type="ChEBI" id="CHEBI:85448"/>
        <dbReference type="EC" id="2.1.1.63"/>
    </reaction>
</comment>
<dbReference type="InterPro" id="IPR023546">
    <property type="entry name" value="MGMT"/>
</dbReference>
<evidence type="ECO:0000313" key="12">
    <source>
        <dbReference type="Proteomes" id="UP000309450"/>
    </source>
</evidence>
<evidence type="ECO:0000256" key="3">
    <source>
        <dbReference type="ARBA" id="ARBA00022490"/>
    </source>
</evidence>
<comment type="subcellular location">
    <subcellularLocation>
        <location evidence="9">Cytoplasm</location>
    </subcellularLocation>
</comment>
<dbReference type="InterPro" id="IPR036631">
    <property type="entry name" value="MGMT_N_sf"/>
</dbReference>
<dbReference type="InterPro" id="IPR036217">
    <property type="entry name" value="MethylDNA_cys_MeTrfase_DNAb"/>
</dbReference>
<evidence type="ECO:0000256" key="5">
    <source>
        <dbReference type="ARBA" id="ARBA00022679"/>
    </source>
</evidence>
<keyword evidence="3 9" id="KW-0963">Cytoplasm</keyword>
<dbReference type="Proteomes" id="UP000309450">
    <property type="component" value="Unassembled WGS sequence"/>
</dbReference>
<dbReference type="GO" id="GO:0032259">
    <property type="term" value="P:methylation"/>
    <property type="evidence" value="ECO:0007669"/>
    <property type="project" value="UniProtKB-KW"/>
</dbReference>
<evidence type="ECO:0000256" key="6">
    <source>
        <dbReference type="ARBA" id="ARBA00022763"/>
    </source>
</evidence>
<dbReference type="FunFam" id="1.10.10.10:FF:000214">
    <property type="entry name" value="Methylated-DNA--protein-cysteine methyltransferase"/>
    <property type="match status" value="1"/>
</dbReference>
<proteinExistence type="inferred from homology"/>
<keyword evidence="12" id="KW-1185">Reference proteome</keyword>
<keyword evidence="5 9" id="KW-0808">Transferase</keyword>
<evidence type="ECO:0000259" key="10">
    <source>
        <dbReference type="Pfam" id="PF01035"/>
    </source>
</evidence>
<protein>
    <recommendedName>
        <fullName evidence="9">Methylated-DNA--protein-cysteine methyltransferase</fullName>
        <ecNumber evidence="9">2.1.1.63</ecNumber>
    </recommendedName>
    <alternativeName>
        <fullName evidence="9">6-O-methylguanine-DNA methyltransferase</fullName>
        <shortName evidence="9">MGMT</shortName>
    </alternativeName>
    <alternativeName>
        <fullName evidence="9">O-6-methylguanine-DNA-alkyltransferase</fullName>
    </alternativeName>
</protein>
<dbReference type="SUPFAM" id="SSF46767">
    <property type="entry name" value="Methylated DNA-protein cysteine methyltransferase, C-terminal domain"/>
    <property type="match status" value="1"/>
</dbReference>
<dbReference type="GO" id="GO:0006307">
    <property type="term" value="P:DNA alkylation repair"/>
    <property type="evidence" value="ECO:0007669"/>
    <property type="project" value="UniProtKB-UniRule"/>
</dbReference>
<evidence type="ECO:0000256" key="1">
    <source>
        <dbReference type="ARBA" id="ARBA00001286"/>
    </source>
</evidence>
<dbReference type="GO" id="GO:0003908">
    <property type="term" value="F:methylated-DNA-[protein]-cysteine S-methyltransferase activity"/>
    <property type="evidence" value="ECO:0007669"/>
    <property type="project" value="UniProtKB-UniRule"/>
</dbReference>
<dbReference type="Pfam" id="PF01035">
    <property type="entry name" value="DNA_binding_1"/>
    <property type="match status" value="1"/>
</dbReference>
<keyword evidence="4 9" id="KW-0489">Methyltransferase</keyword>
<dbReference type="InterPro" id="IPR001497">
    <property type="entry name" value="MethylDNA_cys_MeTrfase_AS"/>
</dbReference>
<dbReference type="PANTHER" id="PTHR10815">
    <property type="entry name" value="METHYLATED-DNA--PROTEIN-CYSTEINE METHYLTRANSFERASE"/>
    <property type="match status" value="1"/>
</dbReference>
<dbReference type="EC" id="2.1.1.63" evidence="9"/>
<reference evidence="11 12" key="1">
    <citation type="submission" date="2019-04" db="EMBL/GenBank/DDBJ databases">
        <title>Draft genome sequence of Gemmobacter aestuarii sp. nov.</title>
        <authorList>
            <person name="Hameed A."/>
            <person name="Lin S.-Y."/>
            <person name="Shahina M."/>
            <person name="Lai W.-A."/>
            <person name="Young C.-C."/>
        </authorList>
    </citation>
    <scope>NUCLEOTIDE SEQUENCE [LARGE SCALE GENOMIC DNA]</scope>
    <source>
        <strain evidence="11 12">CC-PW-75</strain>
    </source>
</reference>
<dbReference type="PROSITE" id="PS00374">
    <property type="entry name" value="MGMT"/>
    <property type="match status" value="1"/>
</dbReference>
<feature type="active site" description="Nucleophile; methyl group acceptor" evidence="9">
    <location>
        <position position="129"/>
    </location>
</feature>
<sequence length="164" mass="16833">MGCRAGLPVALSGASPVSATVRSPFGPLSVAEAGGRIVALYWKPSGPDPSALQVEAARQLAAYFDARLCAFDLPLDFGTGFQERVRRAMAAIPFGEVRRYGDLARDLGVPAQAVGQACGANPIPILIPCHRVLGKGGLGGFSAPGGVETKVALLRHEGAAGLLI</sequence>
<feature type="domain" description="Methylated-DNA-[protein]-cysteine S-methyltransferase DNA binding" evidence="10">
    <location>
        <begin position="81"/>
        <end position="159"/>
    </location>
</feature>
<evidence type="ECO:0000313" key="11">
    <source>
        <dbReference type="EMBL" id="THD85042.1"/>
    </source>
</evidence>
<evidence type="ECO:0000256" key="7">
    <source>
        <dbReference type="ARBA" id="ARBA00023204"/>
    </source>
</evidence>
<dbReference type="Gene3D" id="1.10.10.10">
    <property type="entry name" value="Winged helix-like DNA-binding domain superfamily/Winged helix DNA-binding domain"/>
    <property type="match status" value="1"/>
</dbReference>
<dbReference type="InterPro" id="IPR036388">
    <property type="entry name" value="WH-like_DNA-bd_sf"/>
</dbReference>
<evidence type="ECO:0000256" key="8">
    <source>
        <dbReference type="ARBA" id="ARBA00049348"/>
    </source>
</evidence>
<dbReference type="OrthoDB" id="9802228at2"/>